<dbReference type="PANTHER" id="PTHR14517:SF6">
    <property type="entry name" value="RE41410P"/>
    <property type="match status" value="1"/>
</dbReference>
<evidence type="ECO:0000256" key="7">
    <source>
        <dbReference type="ARBA" id="ARBA00023212"/>
    </source>
</evidence>
<keyword evidence="6" id="KW-0969">Cilium</keyword>
<keyword evidence="7" id="KW-0206">Cytoskeleton</keyword>
<comment type="subunit">
    <text evidence="9">Microtubule inner protein component of sperm flagellar doublet microtubules.</text>
</comment>
<evidence type="ECO:0000256" key="6">
    <source>
        <dbReference type="ARBA" id="ARBA00023069"/>
    </source>
</evidence>
<keyword evidence="3" id="KW-0963">Cytoplasm</keyword>
<evidence type="ECO:0008006" key="13">
    <source>
        <dbReference type="Google" id="ProtNLM"/>
    </source>
</evidence>
<sequence>MLDTMVMLKQNSLDKEEARIAAMRARAEARTQRFLNARTRTMGVDKAGLDAQVEEKRRATEARKQADMDQAAYDQQILRMLEENEAQSRAEKMAALHALRDDLLQKASEPKNQCPKIGESYDAEDCGTGAAQYFAGEDKNAFSRRRLQQTQMKQWTSQQKAEKVARNMEEKEDEMRFHQYLMAVDDMRGQMEGEDKRRTAEERLNFRKLNEEQAALTRATNEQDRQLQAKMDSMELTHGKNDPFLNEETDFGTSAVAPHRVRPDHFKGFNKEQVQWVYAKNGELVEAHQQMKQDERDTEKAWGNHVAAVTRVMEQNEQESKAQANYMNQLQNDTLTQQRAEQKAKKAQSNQDKFGAIDGGFYKGFGTSCR</sequence>
<evidence type="ECO:0000256" key="4">
    <source>
        <dbReference type="ARBA" id="ARBA00022846"/>
    </source>
</evidence>
<reference evidence="12" key="1">
    <citation type="journal article" date="2023" name="Commun. Biol.">
        <title>Genome analysis of Parmales, the sister group of diatoms, reveals the evolutionary specialization of diatoms from phago-mixotrophs to photoautotrophs.</title>
        <authorList>
            <person name="Ban H."/>
            <person name="Sato S."/>
            <person name="Yoshikawa S."/>
            <person name="Yamada K."/>
            <person name="Nakamura Y."/>
            <person name="Ichinomiya M."/>
            <person name="Sato N."/>
            <person name="Blanc-Mathieu R."/>
            <person name="Endo H."/>
            <person name="Kuwata A."/>
            <person name="Ogata H."/>
        </authorList>
    </citation>
    <scope>NUCLEOTIDE SEQUENCE [LARGE SCALE GENOMIC DNA]</scope>
</reference>
<evidence type="ECO:0000256" key="10">
    <source>
        <dbReference type="SAM" id="MobiDB-lite"/>
    </source>
</evidence>
<evidence type="ECO:0000256" key="8">
    <source>
        <dbReference type="ARBA" id="ARBA00023273"/>
    </source>
</evidence>
<feature type="compositionally biased region" description="Polar residues" evidence="10">
    <location>
        <begin position="321"/>
        <end position="336"/>
    </location>
</feature>
<feature type="region of interest" description="Disordered" evidence="10">
    <location>
        <begin position="316"/>
        <end position="354"/>
    </location>
</feature>
<evidence type="ECO:0000256" key="2">
    <source>
        <dbReference type="ARBA" id="ARBA00006875"/>
    </source>
</evidence>
<dbReference type="InterPro" id="IPR008805">
    <property type="entry name" value="RIB43A"/>
</dbReference>
<comment type="similarity">
    <text evidence="2">Belongs to the RIB43A family.</text>
</comment>
<proteinExistence type="inferred from homology"/>
<evidence type="ECO:0000256" key="1">
    <source>
        <dbReference type="ARBA" id="ARBA00004611"/>
    </source>
</evidence>
<keyword evidence="8" id="KW-0966">Cell projection</keyword>
<dbReference type="PANTHER" id="PTHR14517">
    <property type="entry name" value="RIB43A-RELATED"/>
    <property type="match status" value="1"/>
</dbReference>
<evidence type="ECO:0000256" key="3">
    <source>
        <dbReference type="ARBA" id="ARBA00022490"/>
    </source>
</evidence>
<dbReference type="EMBL" id="BLQM01000262">
    <property type="protein sequence ID" value="GMH79184.1"/>
    <property type="molecule type" value="Genomic_DNA"/>
</dbReference>
<dbReference type="AlphaFoldDB" id="A0A9W7AWE3"/>
<organism evidence="11 12">
    <name type="scientific">Triparma laevis f. inornata</name>
    <dbReference type="NCBI Taxonomy" id="1714386"/>
    <lineage>
        <taxon>Eukaryota</taxon>
        <taxon>Sar</taxon>
        <taxon>Stramenopiles</taxon>
        <taxon>Ochrophyta</taxon>
        <taxon>Bolidophyceae</taxon>
        <taxon>Parmales</taxon>
        <taxon>Triparmaceae</taxon>
        <taxon>Triparma</taxon>
    </lineage>
</organism>
<dbReference type="Pfam" id="PF05914">
    <property type="entry name" value="RIB43A"/>
    <property type="match status" value="1"/>
</dbReference>
<protein>
    <recommendedName>
        <fullName evidence="13">RIB43A-like with coiled-coils protein 1</fullName>
    </recommendedName>
</protein>
<evidence type="ECO:0000313" key="12">
    <source>
        <dbReference type="Proteomes" id="UP001162640"/>
    </source>
</evidence>
<evidence type="ECO:0000256" key="9">
    <source>
        <dbReference type="ARBA" id="ARBA00046435"/>
    </source>
</evidence>
<comment type="caution">
    <text evidence="11">The sequence shown here is derived from an EMBL/GenBank/DDBJ whole genome shotgun (WGS) entry which is preliminary data.</text>
</comment>
<keyword evidence="5" id="KW-0175">Coiled coil</keyword>
<dbReference type="Proteomes" id="UP001162640">
    <property type="component" value="Unassembled WGS sequence"/>
</dbReference>
<comment type="subcellular location">
    <subcellularLocation>
        <location evidence="1">Cytoplasm</location>
        <location evidence="1">Cytoskeleton</location>
        <location evidence="1">Flagellum axoneme</location>
    </subcellularLocation>
</comment>
<evidence type="ECO:0000313" key="11">
    <source>
        <dbReference type="EMBL" id="GMH79184.1"/>
    </source>
</evidence>
<keyword evidence="4" id="KW-0282">Flagellum</keyword>
<evidence type="ECO:0000256" key="5">
    <source>
        <dbReference type="ARBA" id="ARBA00023054"/>
    </source>
</evidence>
<name>A0A9W7AWE3_9STRA</name>
<accession>A0A9W7AWE3</accession>
<gene>
    <name evidence="11" type="ORF">TL16_g08061</name>
</gene>